<accession>A0ABP4S946</accession>
<proteinExistence type="predicted"/>
<dbReference type="InterPro" id="IPR001633">
    <property type="entry name" value="EAL_dom"/>
</dbReference>
<dbReference type="SMART" id="SM00052">
    <property type="entry name" value="EAL"/>
    <property type="match status" value="1"/>
</dbReference>
<feature type="transmembrane region" description="Helical" evidence="1">
    <location>
        <begin position="197"/>
        <end position="216"/>
    </location>
</feature>
<feature type="transmembrane region" description="Helical" evidence="1">
    <location>
        <begin position="170"/>
        <end position="191"/>
    </location>
</feature>
<feature type="transmembrane region" description="Helical" evidence="1">
    <location>
        <begin position="133"/>
        <end position="158"/>
    </location>
</feature>
<dbReference type="NCBIfam" id="TIGR00254">
    <property type="entry name" value="GGDEF"/>
    <property type="match status" value="1"/>
</dbReference>
<dbReference type="Pfam" id="PF01590">
    <property type="entry name" value="GAF"/>
    <property type="match status" value="1"/>
</dbReference>
<dbReference type="Gene3D" id="3.30.70.270">
    <property type="match status" value="1"/>
</dbReference>
<dbReference type="PANTHER" id="PTHR33121">
    <property type="entry name" value="CYCLIC DI-GMP PHOSPHODIESTERASE PDEF"/>
    <property type="match status" value="1"/>
</dbReference>
<dbReference type="InterPro" id="IPR043128">
    <property type="entry name" value="Rev_trsase/Diguanyl_cyclase"/>
</dbReference>
<gene>
    <name evidence="4" type="ORF">GCM10009765_16620</name>
</gene>
<feature type="domain" description="GGDEF" evidence="3">
    <location>
        <begin position="425"/>
        <end position="559"/>
    </location>
</feature>
<dbReference type="Proteomes" id="UP001500618">
    <property type="component" value="Unassembled WGS sequence"/>
</dbReference>
<dbReference type="CDD" id="cd01949">
    <property type="entry name" value="GGDEF"/>
    <property type="match status" value="1"/>
</dbReference>
<dbReference type="PROSITE" id="PS50887">
    <property type="entry name" value="GGDEF"/>
    <property type="match status" value="1"/>
</dbReference>
<protein>
    <submittedName>
        <fullName evidence="4">EAL domain-containing protein</fullName>
    </submittedName>
</protein>
<dbReference type="InterPro" id="IPR029016">
    <property type="entry name" value="GAF-like_dom_sf"/>
</dbReference>
<feature type="transmembrane region" description="Helical" evidence="1">
    <location>
        <begin position="28"/>
        <end position="44"/>
    </location>
</feature>
<dbReference type="Pfam" id="PF00990">
    <property type="entry name" value="GGDEF"/>
    <property type="match status" value="1"/>
</dbReference>
<keyword evidence="1" id="KW-0472">Membrane</keyword>
<feature type="domain" description="EAL" evidence="2">
    <location>
        <begin position="565"/>
        <end position="818"/>
    </location>
</feature>
<evidence type="ECO:0000256" key="1">
    <source>
        <dbReference type="SAM" id="Phobius"/>
    </source>
</evidence>
<dbReference type="RefSeq" id="WP_344308638.1">
    <property type="nucleotide sequence ID" value="NZ_BAAANY010000007.1"/>
</dbReference>
<dbReference type="Gene3D" id="3.20.20.450">
    <property type="entry name" value="EAL domain"/>
    <property type="match status" value="1"/>
</dbReference>
<keyword evidence="1" id="KW-1133">Transmembrane helix</keyword>
<dbReference type="PROSITE" id="PS50883">
    <property type="entry name" value="EAL"/>
    <property type="match status" value="1"/>
</dbReference>
<dbReference type="SUPFAM" id="SSF55073">
    <property type="entry name" value="Nucleotide cyclase"/>
    <property type="match status" value="1"/>
</dbReference>
<dbReference type="Pfam" id="PF00563">
    <property type="entry name" value="EAL"/>
    <property type="match status" value="1"/>
</dbReference>
<dbReference type="PANTHER" id="PTHR33121:SF70">
    <property type="entry name" value="SIGNALING PROTEIN YKOW"/>
    <property type="match status" value="1"/>
</dbReference>
<reference evidence="5" key="1">
    <citation type="journal article" date="2019" name="Int. J. Syst. Evol. Microbiol.">
        <title>The Global Catalogue of Microorganisms (GCM) 10K type strain sequencing project: providing services to taxonomists for standard genome sequencing and annotation.</title>
        <authorList>
            <consortium name="The Broad Institute Genomics Platform"/>
            <consortium name="The Broad Institute Genome Sequencing Center for Infectious Disease"/>
            <person name="Wu L."/>
            <person name="Ma J."/>
        </authorList>
    </citation>
    <scope>NUCLEOTIDE SEQUENCE [LARGE SCALE GENOMIC DNA]</scope>
    <source>
        <strain evidence="5">JCM 14718</strain>
    </source>
</reference>
<feature type="transmembrane region" description="Helical" evidence="1">
    <location>
        <begin position="65"/>
        <end position="91"/>
    </location>
</feature>
<evidence type="ECO:0000313" key="4">
    <source>
        <dbReference type="EMBL" id="GAA1667972.1"/>
    </source>
</evidence>
<dbReference type="InterPro" id="IPR000160">
    <property type="entry name" value="GGDEF_dom"/>
</dbReference>
<dbReference type="SUPFAM" id="SSF141868">
    <property type="entry name" value="EAL domain-like"/>
    <property type="match status" value="1"/>
</dbReference>
<dbReference type="EMBL" id="BAAANY010000007">
    <property type="protein sequence ID" value="GAA1667972.1"/>
    <property type="molecule type" value="Genomic_DNA"/>
</dbReference>
<dbReference type="Gene3D" id="3.30.450.40">
    <property type="match status" value="1"/>
</dbReference>
<organism evidence="4 5">
    <name type="scientific">Fodinicola feengrottensis</name>
    <dbReference type="NCBI Taxonomy" id="435914"/>
    <lineage>
        <taxon>Bacteria</taxon>
        <taxon>Bacillati</taxon>
        <taxon>Actinomycetota</taxon>
        <taxon>Actinomycetes</taxon>
        <taxon>Mycobacteriales</taxon>
        <taxon>Fodinicola</taxon>
    </lineage>
</organism>
<keyword evidence="1" id="KW-0812">Transmembrane</keyword>
<dbReference type="CDD" id="cd01948">
    <property type="entry name" value="EAL"/>
    <property type="match status" value="1"/>
</dbReference>
<dbReference type="InterPro" id="IPR050706">
    <property type="entry name" value="Cyclic-di-GMP_PDE-like"/>
</dbReference>
<keyword evidence="5" id="KW-1185">Reference proteome</keyword>
<comment type="caution">
    <text evidence="4">The sequence shown here is derived from an EMBL/GenBank/DDBJ whole genome shotgun (WGS) entry which is preliminary data.</text>
</comment>
<sequence length="834" mass="89314">MLFALDGVLAVITIGVLAGRYETAGLPLGSPILVAVLTLVFLVCESTQIHLQLRRQVQSFSLSEVALVIGLFTLPPAGILVARIVAILILFTVRRASVMKSVYNGLSYAAEVAIAVLVFDRIDQHDPTSWSGWLAAFASGGAAMGFGFCSVVAVICVVQGVTPGAHVLRTLLYSAVTGALNVATALVVLIVLSVNPYALSLLFVLGAVLVVGYRTFARFLRQNKNLSDLYDFTTVVAAARQRGAIADVLLTRARELLNAESATLWIPAERRYPEVRLTARIDANGVVDEVADESTQTDAIERHVLQQGETLYIAPRHRSAEEALQGPIAARGVRDIIAVPLRSGDAVVGCFEVVNRLGDLEYFKREDVRLMETLAAHAAVAVENSRLIDRLRHDAYHDALTGLPNRRRLTSAITEALGVQPAPGEAVALLFLDLAGFREVNETLGHDVGDKLLAEVGSRLSARAPDGALVARVGGDEFAILLRVDGSDSAVATAVALQYVLTEASGTDGVPFDITSSVGVALYPDHASDANGLLQRAEVAQREAVKNPRGVQIYSAALESRSVARIGLAGDLRRAIESGSLSTHFQPKVALSNDALVGVEALVRWNHPDRGLVSATDIIPVAENSGLIVALTIEVLSQSLTQLATWRAEGRQIDLAVNLSPRCLSDVDFPVEVAALLEEHAIDPAHLTLEITEGGLASDAERPLPGLQSLRDQGIRLSLDDFGTGFSSLSYLRHLPVDELKIDKSFVLNMATDASDLAIVRSIVDLARHLGITVVAEGVETEMTLNLLRDIGCDIAQGFLFSRPLPPERLDSWMAARTEPTGEGALRGLRVVRL</sequence>
<evidence type="ECO:0000313" key="5">
    <source>
        <dbReference type="Proteomes" id="UP001500618"/>
    </source>
</evidence>
<dbReference type="SUPFAM" id="SSF55781">
    <property type="entry name" value="GAF domain-like"/>
    <property type="match status" value="1"/>
</dbReference>
<dbReference type="SMART" id="SM00267">
    <property type="entry name" value="GGDEF"/>
    <property type="match status" value="1"/>
</dbReference>
<dbReference type="InterPro" id="IPR035919">
    <property type="entry name" value="EAL_sf"/>
</dbReference>
<dbReference type="SMART" id="SM00065">
    <property type="entry name" value="GAF"/>
    <property type="match status" value="1"/>
</dbReference>
<name>A0ABP4S946_9ACTN</name>
<dbReference type="InterPro" id="IPR029787">
    <property type="entry name" value="Nucleotide_cyclase"/>
</dbReference>
<evidence type="ECO:0000259" key="3">
    <source>
        <dbReference type="PROSITE" id="PS50887"/>
    </source>
</evidence>
<evidence type="ECO:0000259" key="2">
    <source>
        <dbReference type="PROSITE" id="PS50883"/>
    </source>
</evidence>
<dbReference type="InterPro" id="IPR003018">
    <property type="entry name" value="GAF"/>
</dbReference>